<proteinExistence type="inferred from homology"/>
<dbReference type="PANTHER" id="PTHR43823:SF4">
    <property type="entry name" value="SPORULATION PROTEIN YKVU"/>
    <property type="match status" value="1"/>
</dbReference>
<feature type="transmembrane region" description="Helical" evidence="10">
    <location>
        <begin position="137"/>
        <end position="154"/>
    </location>
</feature>
<dbReference type="Pfam" id="PF01554">
    <property type="entry name" value="MatE"/>
    <property type="match status" value="2"/>
</dbReference>
<dbReference type="EMBL" id="MUAL01000041">
    <property type="protein sequence ID" value="OOR22450.1"/>
    <property type="molecule type" value="Genomic_DNA"/>
</dbReference>
<dbReference type="RefSeq" id="WP_078181278.1">
    <property type="nucleotide sequence ID" value="NZ_MUAL01000041.1"/>
</dbReference>
<comment type="subcellular location">
    <subcellularLocation>
        <location evidence="1">Cell membrane</location>
        <topology evidence="1">Multi-pass membrane protein</topology>
    </subcellularLocation>
</comment>
<dbReference type="GO" id="GO:0015297">
    <property type="term" value="F:antiporter activity"/>
    <property type="evidence" value="ECO:0007669"/>
    <property type="project" value="InterPro"/>
</dbReference>
<evidence type="ECO:0000256" key="3">
    <source>
        <dbReference type="ARBA" id="ARBA00022106"/>
    </source>
</evidence>
<feature type="transmembrane region" description="Helical" evidence="10">
    <location>
        <begin position="94"/>
        <end position="117"/>
    </location>
</feature>
<dbReference type="InterPro" id="IPR051327">
    <property type="entry name" value="MATE_MepA_subfamily"/>
</dbReference>
<keyword evidence="6 10" id="KW-0812">Transmembrane</keyword>
<feature type="transmembrane region" description="Helical" evidence="10">
    <location>
        <begin position="16"/>
        <end position="37"/>
    </location>
</feature>
<evidence type="ECO:0000256" key="10">
    <source>
        <dbReference type="SAM" id="Phobius"/>
    </source>
</evidence>
<keyword evidence="8 10" id="KW-0472">Membrane</keyword>
<keyword evidence="4" id="KW-0813">Transport</keyword>
<comment type="caution">
    <text evidence="11">The sequence shown here is derived from an EMBL/GenBank/DDBJ whole genome shotgun (WGS) entry which is preliminary data.</text>
</comment>
<dbReference type="PIRSF" id="PIRSF006603">
    <property type="entry name" value="DinF"/>
    <property type="match status" value="1"/>
</dbReference>
<dbReference type="GO" id="GO:0005886">
    <property type="term" value="C:plasma membrane"/>
    <property type="evidence" value="ECO:0007669"/>
    <property type="project" value="UniProtKB-SubCell"/>
</dbReference>
<keyword evidence="7 10" id="KW-1133">Transmembrane helix</keyword>
<dbReference type="NCBIfam" id="TIGR00797">
    <property type="entry name" value="matE"/>
    <property type="match status" value="1"/>
</dbReference>
<dbReference type="CDD" id="cd13143">
    <property type="entry name" value="MATE_MepA_like"/>
    <property type="match status" value="1"/>
</dbReference>
<dbReference type="InterPro" id="IPR045070">
    <property type="entry name" value="MATE_MepA-like"/>
</dbReference>
<reference evidence="11 12" key="1">
    <citation type="submission" date="2017-01" db="EMBL/GenBank/DDBJ databases">
        <title>Bacillus cereus isolates.</title>
        <authorList>
            <person name="Beno S.M."/>
        </authorList>
    </citation>
    <scope>NUCLEOTIDE SEQUENCE [LARGE SCALE GENOMIC DNA]</scope>
    <source>
        <strain evidence="11 12">FSL M7-1219</strain>
    </source>
</reference>
<feature type="transmembrane region" description="Helical" evidence="10">
    <location>
        <begin position="166"/>
        <end position="189"/>
    </location>
</feature>
<evidence type="ECO:0000256" key="5">
    <source>
        <dbReference type="ARBA" id="ARBA00022475"/>
    </source>
</evidence>
<dbReference type="GO" id="GO:0042910">
    <property type="term" value="F:xenobiotic transmembrane transporter activity"/>
    <property type="evidence" value="ECO:0007669"/>
    <property type="project" value="InterPro"/>
</dbReference>
<evidence type="ECO:0000256" key="7">
    <source>
        <dbReference type="ARBA" id="ARBA00022989"/>
    </source>
</evidence>
<dbReference type="InterPro" id="IPR048279">
    <property type="entry name" value="MdtK-like"/>
</dbReference>
<feature type="transmembrane region" description="Helical" evidence="10">
    <location>
        <begin position="413"/>
        <end position="435"/>
    </location>
</feature>
<dbReference type="AlphaFoldDB" id="A0A1S9UJR1"/>
<feature type="transmembrane region" description="Helical" evidence="10">
    <location>
        <begin position="282"/>
        <end position="305"/>
    </location>
</feature>
<dbReference type="InterPro" id="IPR002528">
    <property type="entry name" value="MATE_fam"/>
</dbReference>
<feature type="transmembrane region" description="Helical" evidence="10">
    <location>
        <begin position="317"/>
        <end position="336"/>
    </location>
</feature>
<keyword evidence="9" id="KW-0046">Antibiotic resistance</keyword>
<evidence type="ECO:0000256" key="1">
    <source>
        <dbReference type="ARBA" id="ARBA00004651"/>
    </source>
</evidence>
<evidence type="ECO:0000313" key="12">
    <source>
        <dbReference type="Proteomes" id="UP000191124"/>
    </source>
</evidence>
<feature type="transmembrane region" description="Helical" evidence="10">
    <location>
        <begin position="237"/>
        <end position="262"/>
    </location>
</feature>
<evidence type="ECO:0000256" key="6">
    <source>
        <dbReference type="ARBA" id="ARBA00022692"/>
    </source>
</evidence>
<feature type="transmembrane region" description="Helical" evidence="10">
    <location>
        <begin position="356"/>
        <end position="376"/>
    </location>
</feature>
<feature type="transmembrane region" description="Helical" evidence="10">
    <location>
        <begin position="388"/>
        <end position="407"/>
    </location>
</feature>
<dbReference type="PANTHER" id="PTHR43823">
    <property type="entry name" value="SPORULATION PROTEIN YKVU"/>
    <property type="match status" value="1"/>
</dbReference>
<evidence type="ECO:0000256" key="9">
    <source>
        <dbReference type="ARBA" id="ARBA00023251"/>
    </source>
</evidence>
<organism evidence="11 12">
    <name type="scientific">Bacillus cereus</name>
    <dbReference type="NCBI Taxonomy" id="1396"/>
    <lineage>
        <taxon>Bacteria</taxon>
        <taxon>Bacillati</taxon>
        <taxon>Bacillota</taxon>
        <taxon>Bacilli</taxon>
        <taxon>Bacillales</taxon>
        <taxon>Bacillaceae</taxon>
        <taxon>Bacillus</taxon>
        <taxon>Bacillus cereus group</taxon>
    </lineage>
</organism>
<dbReference type="GO" id="GO:0046677">
    <property type="term" value="P:response to antibiotic"/>
    <property type="evidence" value="ECO:0007669"/>
    <property type="project" value="UniProtKB-KW"/>
</dbReference>
<evidence type="ECO:0000313" key="11">
    <source>
        <dbReference type="EMBL" id="OOR22450.1"/>
    </source>
</evidence>
<comment type="similarity">
    <text evidence="2">Belongs to the multi antimicrobial extrusion (MATE) (TC 2.A.66.1) family. MepA subfamily.</text>
</comment>
<feature type="transmembrane region" description="Helical" evidence="10">
    <location>
        <begin position="195"/>
        <end position="216"/>
    </location>
</feature>
<protein>
    <recommendedName>
        <fullName evidence="3">Multidrug export protein MepA</fullName>
    </recommendedName>
</protein>
<evidence type="ECO:0000256" key="2">
    <source>
        <dbReference type="ARBA" id="ARBA00008417"/>
    </source>
</evidence>
<evidence type="ECO:0000256" key="8">
    <source>
        <dbReference type="ARBA" id="ARBA00023136"/>
    </source>
</evidence>
<name>A0A1S9UJR1_BACCE</name>
<keyword evidence="5" id="KW-1003">Cell membrane</keyword>
<accession>A0A1S9UJR1</accession>
<evidence type="ECO:0000256" key="4">
    <source>
        <dbReference type="ARBA" id="ARBA00022448"/>
    </source>
</evidence>
<feature type="transmembrane region" description="Helical" evidence="10">
    <location>
        <begin position="57"/>
        <end position="82"/>
    </location>
</feature>
<dbReference type="Proteomes" id="UP000191124">
    <property type="component" value="Unassembled WGS sequence"/>
</dbReference>
<gene>
    <name evidence="11" type="ORF">BW892_19030</name>
</gene>
<sequence length="460" mass="50605">MMETTEKLREKPIKSLFITYLIPAVLGMVLMSVNIVIDAVMISRGVGANGLAGVNVAIPAFSIFFSISLWIGMGGATLYSIALGENKLERARSIFTQSMTVAVIIVGVLAAICLWRIEDIAYLFGANEVILPYALDYLQVLLTFGMIYVLENILSTFIRNDGNPNLAMAGLVVTAVLNIVFDYIFIFIFGWGVTGAASATILSAAIGFLVLLTHFFRKSSVLKWTKFHFEWDTVKQIMVIGFPSFTTEITVAIVTVGFNIAFVQYAGEVGVASYAMVNSIHAMTLLLFFGVGAALQPIASFHYGANLPERLREGLRLAVKTAVVLGGVAIVVGLFFGKYIIGLFDVQSPELLELTLTGISLFFIQYVFLGYNIVYGEYFQSVRQTTKSVLIILSRGLLFIIPLLWIMPKVFGITGIWLVMPVAEVLTAIIVFTMNRMKHPVPLNMAREKEAIVKKIPLNK</sequence>